<reference evidence="1 2" key="1">
    <citation type="journal article" date="2019" name="Nat. Ecol. Evol.">
        <title>Megaphylogeny resolves global patterns of mushroom evolution.</title>
        <authorList>
            <person name="Varga T."/>
            <person name="Krizsan K."/>
            <person name="Foldi C."/>
            <person name="Dima B."/>
            <person name="Sanchez-Garcia M."/>
            <person name="Sanchez-Ramirez S."/>
            <person name="Szollosi G.J."/>
            <person name="Szarkandi J.G."/>
            <person name="Papp V."/>
            <person name="Albert L."/>
            <person name="Andreopoulos W."/>
            <person name="Angelini C."/>
            <person name="Antonin V."/>
            <person name="Barry K.W."/>
            <person name="Bougher N.L."/>
            <person name="Buchanan P."/>
            <person name="Buyck B."/>
            <person name="Bense V."/>
            <person name="Catcheside P."/>
            <person name="Chovatia M."/>
            <person name="Cooper J."/>
            <person name="Damon W."/>
            <person name="Desjardin D."/>
            <person name="Finy P."/>
            <person name="Geml J."/>
            <person name="Haridas S."/>
            <person name="Hughes K."/>
            <person name="Justo A."/>
            <person name="Karasinski D."/>
            <person name="Kautmanova I."/>
            <person name="Kiss B."/>
            <person name="Kocsube S."/>
            <person name="Kotiranta H."/>
            <person name="LaButti K.M."/>
            <person name="Lechner B.E."/>
            <person name="Liimatainen K."/>
            <person name="Lipzen A."/>
            <person name="Lukacs Z."/>
            <person name="Mihaltcheva S."/>
            <person name="Morgado L.N."/>
            <person name="Niskanen T."/>
            <person name="Noordeloos M.E."/>
            <person name="Ohm R.A."/>
            <person name="Ortiz-Santana B."/>
            <person name="Ovrebo C."/>
            <person name="Racz N."/>
            <person name="Riley R."/>
            <person name="Savchenko A."/>
            <person name="Shiryaev A."/>
            <person name="Soop K."/>
            <person name="Spirin V."/>
            <person name="Szebenyi C."/>
            <person name="Tomsovsky M."/>
            <person name="Tulloss R.E."/>
            <person name="Uehling J."/>
            <person name="Grigoriev I.V."/>
            <person name="Vagvolgyi C."/>
            <person name="Papp T."/>
            <person name="Martin F.M."/>
            <person name="Miettinen O."/>
            <person name="Hibbett D.S."/>
            <person name="Nagy L.G."/>
        </authorList>
    </citation>
    <scope>NUCLEOTIDE SEQUENCE [LARGE SCALE GENOMIC DNA]</scope>
    <source>
        <strain evidence="1 2">OMC1185</strain>
    </source>
</reference>
<dbReference type="AlphaFoldDB" id="A0A5C3MM74"/>
<evidence type="ECO:0000313" key="1">
    <source>
        <dbReference type="EMBL" id="TFK45997.1"/>
    </source>
</evidence>
<accession>A0A5C3MM74</accession>
<gene>
    <name evidence="1" type="ORF">OE88DRAFT_1063713</name>
</gene>
<dbReference type="Proteomes" id="UP000305948">
    <property type="component" value="Unassembled WGS sequence"/>
</dbReference>
<protein>
    <submittedName>
        <fullName evidence="1">Uncharacterized protein</fullName>
    </submittedName>
</protein>
<evidence type="ECO:0000313" key="2">
    <source>
        <dbReference type="Proteomes" id="UP000305948"/>
    </source>
</evidence>
<name>A0A5C3MM74_9AGAM</name>
<dbReference type="EMBL" id="ML213534">
    <property type="protein sequence ID" value="TFK45997.1"/>
    <property type="molecule type" value="Genomic_DNA"/>
</dbReference>
<sequence>MPGELRGRRGHLYKFWGGWRRLACRSMPAYLAGGWCSGLLVKIEKFRARTILNVGEDHQQAADAGEHFWSSSARNE</sequence>
<keyword evidence="2" id="KW-1185">Reference proteome</keyword>
<organism evidence="1 2">
    <name type="scientific">Heliocybe sulcata</name>
    <dbReference type="NCBI Taxonomy" id="5364"/>
    <lineage>
        <taxon>Eukaryota</taxon>
        <taxon>Fungi</taxon>
        <taxon>Dikarya</taxon>
        <taxon>Basidiomycota</taxon>
        <taxon>Agaricomycotina</taxon>
        <taxon>Agaricomycetes</taxon>
        <taxon>Gloeophyllales</taxon>
        <taxon>Gloeophyllaceae</taxon>
        <taxon>Heliocybe</taxon>
    </lineage>
</organism>
<proteinExistence type="predicted"/>